<dbReference type="RefSeq" id="WP_216515683.1">
    <property type="nucleotide sequence ID" value="NZ_JAHLPM010000001.1"/>
</dbReference>
<reference evidence="1 2" key="1">
    <citation type="submission" date="2021-06" db="EMBL/GenBank/DDBJ databases">
        <authorList>
            <person name="Sun Q."/>
            <person name="Li D."/>
        </authorList>
    </citation>
    <scope>NUCLEOTIDE SEQUENCE [LARGE SCALE GENOMIC DNA]</scope>
    <source>
        <strain evidence="1 2">MSJ-40</strain>
    </source>
</reference>
<sequence length="81" mass="7723">MELALTNDFQEITMDEAILLDGGGKISTAVSTISGAISGAKTVGAMGSVAGPVGTIIGGAAGAIIGGGLSYSGTKILDALP</sequence>
<dbReference type="InterPro" id="IPR019493">
    <property type="entry name" value="Bacteriocin_IIb_lactacin-rel"/>
</dbReference>
<protein>
    <submittedName>
        <fullName evidence="1">Blp family class II bacteriocin</fullName>
    </submittedName>
</protein>
<keyword evidence="2" id="KW-1185">Reference proteome</keyword>
<comment type="caution">
    <text evidence="1">The sequence shown here is derived from an EMBL/GenBank/DDBJ whole genome shotgun (WGS) entry which is preliminary data.</text>
</comment>
<organism evidence="1 2">
    <name type="scientific">Tissierella simiarum</name>
    <dbReference type="NCBI Taxonomy" id="2841534"/>
    <lineage>
        <taxon>Bacteria</taxon>
        <taxon>Bacillati</taxon>
        <taxon>Bacillota</taxon>
        <taxon>Tissierellia</taxon>
        <taxon>Tissierellales</taxon>
        <taxon>Tissierellaceae</taxon>
        <taxon>Tissierella</taxon>
    </lineage>
</organism>
<dbReference type="EMBL" id="JAHLPM010000001">
    <property type="protein sequence ID" value="MBU5436456.1"/>
    <property type="molecule type" value="Genomic_DNA"/>
</dbReference>
<accession>A0ABS6E0N0</accession>
<dbReference type="Proteomes" id="UP000749471">
    <property type="component" value="Unassembled WGS sequence"/>
</dbReference>
<evidence type="ECO:0000313" key="2">
    <source>
        <dbReference type="Proteomes" id="UP000749471"/>
    </source>
</evidence>
<dbReference type="Pfam" id="PF10439">
    <property type="entry name" value="Bacteriocin_IIc"/>
    <property type="match status" value="1"/>
</dbReference>
<evidence type="ECO:0000313" key="1">
    <source>
        <dbReference type="EMBL" id="MBU5436456.1"/>
    </source>
</evidence>
<proteinExistence type="predicted"/>
<name>A0ABS6E0N0_9FIRM</name>
<gene>
    <name evidence="1" type="ORF">KQI42_00470</name>
</gene>